<dbReference type="Proteomes" id="UP000012112">
    <property type="component" value="Unassembled WGS sequence"/>
</dbReference>
<organism evidence="3 4">
    <name type="scientific">Leptospira noguchii</name>
    <dbReference type="NCBI Taxonomy" id="28182"/>
    <lineage>
        <taxon>Bacteria</taxon>
        <taxon>Pseudomonadati</taxon>
        <taxon>Spirochaetota</taxon>
        <taxon>Spirochaetia</taxon>
        <taxon>Leptospirales</taxon>
        <taxon>Leptospiraceae</taxon>
        <taxon>Leptospira</taxon>
    </lineage>
</organism>
<feature type="transmembrane region" description="Helical" evidence="2">
    <location>
        <begin position="64"/>
        <end position="81"/>
    </location>
</feature>
<reference evidence="3 4" key="1">
    <citation type="submission" date="2013-01" db="EMBL/GenBank/DDBJ databases">
        <authorList>
            <person name="Harkins D.M."/>
            <person name="Durkin A.S."/>
            <person name="Brinkac L.M."/>
            <person name="Haft D.H."/>
            <person name="Selengut J.D."/>
            <person name="Sanka R."/>
            <person name="DePew J."/>
            <person name="Purushe J."/>
            <person name="Matthias M.A."/>
            <person name="Vinetz J.M."/>
            <person name="Sutton G.G."/>
            <person name="Nierman W.C."/>
            <person name="Fouts D.E."/>
        </authorList>
    </citation>
    <scope>NUCLEOTIDE SEQUENCE [LARGE SCALE GENOMIC DNA]</scope>
    <source>
        <strain evidence="3 4">HAI1536</strain>
    </source>
</reference>
<feature type="compositionally biased region" description="Basic and acidic residues" evidence="1">
    <location>
        <begin position="138"/>
        <end position="153"/>
    </location>
</feature>
<dbReference type="EMBL" id="AKWD02000056">
    <property type="protein sequence ID" value="EMO52596.1"/>
    <property type="molecule type" value="Genomic_DNA"/>
</dbReference>
<sequence length="575" mass="66412">MKLSLGTQKKRANGFVTRVRFPVSVCKFLIDLKTKKNHLKSLSTRKKKSKEFALRESKIRNLKFFVYFIICIFLISKEIMAESYSGYRLDDLLLLKGGKRELTGKGRYDEIEPEKYESLNKETKLQSSNNENINVNEAGKKGSKEKESPDYKKQSTGFYGNGTLIYRGLRQKGGVEEEKPDRSFSRGILSPEVGWKYKSERVYHKILMSPYLQYEESVNGNRTVIKGADGEFLWIAGMESPNLRIGIETGRGYQRLDRNGFMFVGFLNYGEFQIHLKKYGVSASAMGAQMQNTTLYTERDRNESPQRILGGSIQILENSLIQNFRIFYYLYKESRQDAVRGDLYRKEEPFRPYGVYQYYGFELSSSKFFGFRVDLDAIKVVGSREYGLDPFQSKDTTQTTKGSWIGSKIVWERPEAEYFLGGFYTSKDEEQRIDRKSNGYSGIRTDPRGYGGKTSFLLMESLLIQEGSVFQEDGVVTRPNFENKGIKLLELGVQKNWDHKWTVQGMIVTTTSAIGRGWEGVLTGGYQSEHSYILMSLSYAYVNPQKEKKLFFEEWKVEEPKREYSRIYLSAGVYF</sequence>
<feature type="region of interest" description="Disordered" evidence="1">
    <location>
        <begin position="120"/>
        <end position="156"/>
    </location>
</feature>
<feature type="compositionally biased region" description="Polar residues" evidence="1">
    <location>
        <begin position="125"/>
        <end position="135"/>
    </location>
</feature>
<evidence type="ECO:0000256" key="1">
    <source>
        <dbReference type="SAM" id="MobiDB-lite"/>
    </source>
</evidence>
<evidence type="ECO:0000313" key="4">
    <source>
        <dbReference type="Proteomes" id="UP000012112"/>
    </source>
</evidence>
<accession>M6VC43</accession>
<keyword evidence="2" id="KW-0812">Transmembrane</keyword>
<evidence type="ECO:0000256" key="2">
    <source>
        <dbReference type="SAM" id="Phobius"/>
    </source>
</evidence>
<keyword evidence="2" id="KW-1133">Transmembrane helix</keyword>
<dbReference type="OrthoDB" id="342207at2"/>
<dbReference type="RefSeq" id="WP_002179672.1">
    <property type="nucleotide sequence ID" value="NZ_AKWD02000056.1"/>
</dbReference>
<protein>
    <submittedName>
        <fullName evidence="3">Uncharacterized protein</fullName>
    </submittedName>
</protein>
<proteinExistence type="predicted"/>
<name>M6VC43_9LEPT</name>
<gene>
    <name evidence="3" type="ORF">LEP1GSC172_1010</name>
</gene>
<comment type="caution">
    <text evidence="3">The sequence shown here is derived from an EMBL/GenBank/DDBJ whole genome shotgun (WGS) entry which is preliminary data.</text>
</comment>
<evidence type="ECO:0000313" key="3">
    <source>
        <dbReference type="EMBL" id="EMO52596.1"/>
    </source>
</evidence>
<dbReference type="AlphaFoldDB" id="M6VC43"/>
<dbReference type="STRING" id="28182.GCA_001568325_00007"/>
<keyword evidence="2" id="KW-0472">Membrane</keyword>